<evidence type="ECO:0000313" key="1">
    <source>
        <dbReference type="EMBL" id="MDN4607710.1"/>
    </source>
</evidence>
<gene>
    <name evidence="1" type="ORF">P5G49_09430</name>
</gene>
<dbReference type="EMBL" id="JAROCC010000006">
    <property type="protein sequence ID" value="MDN4607710.1"/>
    <property type="molecule type" value="Genomic_DNA"/>
</dbReference>
<sequence>MDHVEKDITKRNEISKRNEKYLEDFHEFASLGEYRNAILNSYKETKRKQNEDDKPLL</sequence>
<organism evidence="1 2">
    <name type="scientific">Sporosarcina highlanderae</name>
    <dbReference type="NCBI Taxonomy" id="3035916"/>
    <lineage>
        <taxon>Bacteria</taxon>
        <taxon>Bacillati</taxon>
        <taxon>Bacillota</taxon>
        <taxon>Bacilli</taxon>
        <taxon>Bacillales</taxon>
        <taxon>Caryophanaceae</taxon>
        <taxon>Sporosarcina</taxon>
    </lineage>
</organism>
<name>A0ABT8JRI1_9BACL</name>
<protein>
    <submittedName>
        <fullName evidence="1">Uncharacterized protein</fullName>
    </submittedName>
</protein>
<accession>A0ABT8JRI1</accession>
<keyword evidence="2" id="KW-1185">Reference proteome</keyword>
<dbReference type="RefSeq" id="WP_301243353.1">
    <property type="nucleotide sequence ID" value="NZ_JAROCC010000006.1"/>
</dbReference>
<proteinExistence type="predicted"/>
<evidence type="ECO:0000313" key="2">
    <source>
        <dbReference type="Proteomes" id="UP001175097"/>
    </source>
</evidence>
<comment type="caution">
    <text evidence="1">The sequence shown here is derived from an EMBL/GenBank/DDBJ whole genome shotgun (WGS) entry which is preliminary data.</text>
</comment>
<reference evidence="1" key="1">
    <citation type="submission" date="2023-03" db="EMBL/GenBank/DDBJ databases">
        <title>MT1 and MT2 Draft Genomes of Novel Species.</title>
        <authorList>
            <person name="Venkateswaran K."/>
        </authorList>
    </citation>
    <scope>NUCLEOTIDE SEQUENCE</scope>
    <source>
        <strain evidence="1">F6_3S_P_2</strain>
    </source>
</reference>
<dbReference type="Proteomes" id="UP001175097">
    <property type="component" value="Unassembled WGS sequence"/>
</dbReference>